<dbReference type="GO" id="GO:0022857">
    <property type="term" value="F:transmembrane transporter activity"/>
    <property type="evidence" value="ECO:0007669"/>
    <property type="project" value="UniProtKB-UniRule"/>
</dbReference>
<keyword evidence="3" id="KW-1003">Cell membrane</keyword>
<evidence type="ECO:0000313" key="10">
    <source>
        <dbReference type="Proteomes" id="UP000198885"/>
    </source>
</evidence>
<dbReference type="AlphaFoldDB" id="A0A1H9VGJ6"/>
<evidence type="ECO:0000256" key="6">
    <source>
        <dbReference type="ARBA" id="ARBA00023136"/>
    </source>
</evidence>
<dbReference type="OrthoDB" id="6183232at2"/>
<sequence length="174" mass="18088">MAAGTGLREGRSGLAGAAAAVITGWALLGGVALLAVVVMNVVSVVGAIFGHPFPGDFEMTEIGVAVAAFAFLPYCQMTDANVTADIFTQNASPRWIAIFKLAASVVALLFALLLLWRMSVGMSDQREYGYETAILQFPIWVAFIPILISLALLAVASVLTLAETGARAAGGGRE</sequence>
<keyword evidence="4 7" id="KW-0812">Transmembrane</keyword>
<proteinExistence type="inferred from homology"/>
<comment type="subcellular location">
    <subcellularLocation>
        <location evidence="7">Cell inner membrane</location>
        <topology evidence="7">Multi-pass membrane protein</topology>
    </subcellularLocation>
    <subcellularLocation>
        <location evidence="1">Cell membrane</location>
        <topology evidence="1">Multi-pass membrane protein</topology>
    </subcellularLocation>
</comment>
<keyword evidence="2 7" id="KW-0813">Transport</keyword>
<evidence type="ECO:0000313" key="9">
    <source>
        <dbReference type="EMBL" id="SES20594.1"/>
    </source>
</evidence>
<feature type="domain" description="Tripartite ATP-independent periplasmic transporters DctQ component" evidence="8">
    <location>
        <begin position="35"/>
        <end position="163"/>
    </location>
</feature>
<keyword evidence="10" id="KW-1185">Reference proteome</keyword>
<evidence type="ECO:0000259" key="8">
    <source>
        <dbReference type="Pfam" id="PF04290"/>
    </source>
</evidence>
<name>A0A1H9VGJ6_9RHOB</name>
<gene>
    <name evidence="9" type="ORF">SAMN04490244_10790</name>
</gene>
<evidence type="ECO:0000256" key="2">
    <source>
        <dbReference type="ARBA" id="ARBA00022448"/>
    </source>
</evidence>
<dbReference type="RefSeq" id="WP_092694286.1">
    <property type="nucleotide sequence ID" value="NZ_FOGU01000007.1"/>
</dbReference>
<evidence type="ECO:0000256" key="1">
    <source>
        <dbReference type="ARBA" id="ARBA00004651"/>
    </source>
</evidence>
<dbReference type="Proteomes" id="UP000198885">
    <property type="component" value="Unassembled WGS sequence"/>
</dbReference>
<evidence type="ECO:0000256" key="5">
    <source>
        <dbReference type="ARBA" id="ARBA00022989"/>
    </source>
</evidence>
<keyword evidence="7" id="KW-0997">Cell inner membrane</keyword>
<comment type="function">
    <text evidence="7">Part of the tripartite ATP-independent periplasmic (TRAP) transport system.</text>
</comment>
<keyword evidence="5 7" id="KW-1133">Transmembrane helix</keyword>
<evidence type="ECO:0000256" key="4">
    <source>
        <dbReference type="ARBA" id="ARBA00022692"/>
    </source>
</evidence>
<keyword evidence="6 7" id="KW-0472">Membrane</keyword>
<dbReference type="STRING" id="641238.SAMN04490244_10790"/>
<dbReference type="Pfam" id="PF04290">
    <property type="entry name" value="DctQ"/>
    <property type="match status" value="1"/>
</dbReference>
<evidence type="ECO:0000256" key="3">
    <source>
        <dbReference type="ARBA" id="ARBA00022475"/>
    </source>
</evidence>
<dbReference type="GO" id="GO:0005886">
    <property type="term" value="C:plasma membrane"/>
    <property type="evidence" value="ECO:0007669"/>
    <property type="project" value="UniProtKB-SubCell"/>
</dbReference>
<feature type="transmembrane region" description="Helical" evidence="7">
    <location>
        <begin position="137"/>
        <end position="162"/>
    </location>
</feature>
<comment type="subunit">
    <text evidence="7">The complex comprises the extracytoplasmic solute receptor protein and the two transmembrane proteins.</text>
</comment>
<reference evidence="9 10" key="1">
    <citation type="submission" date="2016-10" db="EMBL/GenBank/DDBJ databases">
        <authorList>
            <person name="de Groot N.N."/>
        </authorList>
    </citation>
    <scope>NUCLEOTIDE SEQUENCE [LARGE SCALE GENOMIC DNA]</scope>
    <source>
        <strain evidence="9 10">DSM 23042</strain>
    </source>
</reference>
<comment type="caution">
    <text evidence="7">Lacks conserved residue(s) required for the propagation of feature annotation.</text>
</comment>
<feature type="transmembrane region" description="Helical" evidence="7">
    <location>
        <begin position="95"/>
        <end position="116"/>
    </location>
</feature>
<accession>A0A1H9VGJ6</accession>
<protein>
    <recommendedName>
        <fullName evidence="7">TRAP transporter small permease protein</fullName>
    </recommendedName>
</protein>
<organism evidence="9 10">
    <name type="scientific">Tranquillimonas rosea</name>
    <dbReference type="NCBI Taxonomy" id="641238"/>
    <lineage>
        <taxon>Bacteria</taxon>
        <taxon>Pseudomonadati</taxon>
        <taxon>Pseudomonadota</taxon>
        <taxon>Alphaproteobacteria</taxon>
        <taxon>Rhodobacterales</taxon>
        <taxon>Roseobacteraceae</taxon>
        <taxon>Tranquillimonas</taxon>
    </lineage>
</organism>
<feature type="transmembrane region" description="Helical" evidence="7">
    <location>
        <begin position="21"/>
        <end position="49"/>
    </location>
</feature>
<comment type="similarity">
    <text evidence="7">Belongs to the TRAP transporter small permease family.</text>
</comment>
<dbReference type="EMBL" id="FOGU01000007">
    <property type="protein sequence ID" value="SES20594.1"/>
    <property type="molecule type" value="Genomic_DNA"/>
</dbReference>
<dbReference type="InterPro" id="IPR055348">
    <property type="entry name" value="DctQ"/>
</dbReference>
<evidence type="ECO:0000256" key="7">
    <source>
        <dbReference type="RuleBase" id="RU369079"/>
    </source>
</evidence>